<feature type="signal peptide" evidence="1">
    <location>
        <begin position="1"/>
        <end position="17"/>
    </location>
</feature>
<feature type="chain" id="PRO_5004020904" evidence="1">
    <location>
        <begin position="18"/>
        <end position="192"/>
    </location>
</feature>
<keyword evidence="1" id="KW-0732">Signal</keyword>
<organism evidence="2 3">
    <name type="scientific">Baudoinia panamericana (strain UAMH 10762)</name>
    <name type="common">Angels' share fungus</name>
    <name type="synonym">Baudoinia compniacensis (strain UAMH 10762)</name>
    <dbReference type="NCBI Taxonomy" id="717646"/>
    <lineage>
        <taxon>Eukaryota</taxon>
        <taxon>Fungi</taxon>
        <taxon>Dikarya</taxon>
        <taxon>Ascomycota</taxon>
        <taxon>Pezizomycotina</taxon>
        <taxon>Dothideomycetes</taxon>
        <taxon>Dothideomycetidae</taxon>
        <taxon>Mycosphaerellales</taxon>
        <taxon>Teratosphaeriaceae</taxon>
        <taxon>Baudoinia</taxon>
    </lineage>
</organism>
<dbReference type="KEGG" id="bcom:BAUCODRAFT_257425"/>
<dbReference type="Proteomes" id="UP000011761">
    <property type="component" value="Unassembled WGS sequence"/>
</dbReference>
<dbReference type="HOGENOM" id="CLU_1414924_0_0_1"/>
<keyword evidence="3" id="KW-1185">Reference proteome</keyword>
<dbReference type="GeneID" id="19110334"/>
<proteinExistence type="predicted"/>
<name>M2LF53_BAUPA</name>
<dbReference type="EMBL" id="KB445561">
    <property type="protein sequence ID" value="EMC92662.1"/>
    <property type="molecule type" value="Genomic_DNA"/>
</dbReference>
<protein>
    <submittedName>
        <fullName evidence="2">Uncharacterized protein</fullName>
    </submittedName>
</protein>
<accession>M2LF53</accession>
<sequence>MKFAISALAAMLTLVAAQTSEFCEVVITRTVYSTATTTLSVAPIYQNDVPTSTSTVEVTSSVLVTVTAAPLPSDISVVTETITQTRTETKTETKTETVTSTVTLRSGDATSAADPTATGSQTVTSSLPFFPISNVTSFAAATATGVSGAPTGYVSANSTSNGTSAAAAAATGVSGSPTGYFYANTRQIARQT</sequence>
<dbReference type="AlphaFoldDB" id="M2LF53"/>
<evidence type="ECO:0000313" key="3">
    <source>
        <dbReference type="Proteomes" id="UP000011761"/>
    </source>
</evidence>
<gene>
    <name evidence="2" type="ORF">BAUCODRAFT_257425</name>
</gene>
<evidence type="ECO:0000313" key="2">
    <source>
        <dbReference type="EMBL" id="EMC92662.1"/>
    </source>
</evidence>
<dbReference type="RefSeq" id="XP_007680045.1">
    <property type="nucleotide sequence ID" value="XM_007681855.1"/>
</dbReference>
<evidence type="ECO:0000256" key="1">
    <source>
        <dbReference type="SAM" id="SignalP"/>
    </source>
</evidence>
<reference evidence="2 3" key="1">
    <citation type="journal article" date="2012" name="PLoS Pathog.">
        <title>Diverse lifestyles and strategies of plant pathogenesis encoded in the genomes of eighteen Dothideomycetes fungi.</title>
        <authorList>
            <person name="Ohm R.A."/>
            <person name="Feau N."/>
            <person name="Henrissat B."/>
            <person name="Schoch C.L."/>
            <person name="Horwitz B.A."/>
            <person name="Barry K.W."/>
            <person name="Condon B.J."/>
            <person name="Copeland A.C."/>
            <person name="Dhillon B."/>
            <person name="Glaser F."/>
            <person name="Hesse C.N."/>
            <person name="Kosti I."/>
            <person name="LaButti K."/>
            <person name="Lindquist E.A."/>
            <person name="Lucas S."/>
            <person name="Salamov A.A."/>
            <person name="Bradshaw R.E."/>
            <person name="Ciuffetti L."/>
            <person name="Hamelin R.C."/>
            <person name="Kema G.H.J."/>
            <person name="Lawrence C."/>
            <person name="Scott J.A."/>
            <person name="Spatafora J.W."/>
            <person name="Turgeon B.G."/>
            <person name="de Wit P.J.G.M."/>
            <person name="Zhong S."/>
            <person name="Goodwin S.B."/>
            <person name="Grigoriev I.V."/>
        </authorList>
    </citation>
    <scope>NUCLEOTIDE SEQUENCE [LARGE SCALE GENOMIC DNA]</scope>
    <source>
        <strain evidence="2 3">UAMH 10762</strain>
    </source>
</reference>
<dbReference type="OrthoDB" id="3923593at2759"/>